<organism evidence="1 2">
    <name type="scientific">Ligilactobacillus salivarius</name>
    <dbReference type="NCBI Taxonomy" id="1624"/>
    <lineage>
        <taxon>Bacteria</taxon>
        <taxon>Bacillati</taxon>
        <taxon>Bacillota</taxon>
        <taxon>Bacilli</taxon>
        <taxon>Lactobacillales</taxon>
        <taxon>Lactobacillaceae</taxon>
        <taxon>Ligilactobacillus</taxon>
    </lineage>
</organism>
<dbReference type="SUPFAM" id="SSF69360">
    <property type="entry name" value="Cell wall binding repeat"/>
    <property type="match status" value="1"/>
</dbReference>
<evidence type="ECO:0000313" key="2">
    <source>
        <dbReference type="Proteomes" id="UP000218139"/>
    </source>
</evidence>
<sequence>MSSALVENNESTVQYKKETSNISRERNSLSVNDGWYQDYLGYRYVKKDGTLMISKDAHSNGWNYVNGIPYVFTSSGYLTTNDLVYIKGKYYYLDDNGHYLKNSWNKYFGTYYYHKVDGSAMTSADAHSNGWNYVGGAPYVFTDSGQLERNDLVKVREKYYYLDGNGHYLKK</sequence>
<dbReference type="Proteomes" id="UP000218139">
    <property type="component" value="Unassembled WGS sequence"/>
</dbReference>
<accession>A0A9X6SCN4</accession>
<dbReference type="EMBL" id="LXZO01000100">
    <property type="protein sequence ID" value="PAY45839.1"/>
    <property type="molecule type" value="Genomic_DNA"/>
</dbReference>
<proteinExistence type="predicted"/>
<dbReference type="Gene3D" id="2.10.270.10">
    <property type="entry name" value="Cholin Binding"/>
    <property type="match status" value="2"/>
</dbReference>
<name>A0A9X6SCN4_9LACO</name>
<protein>
    <submittedName>
        <fullName evidence="1">Uncharacterized protein</fullName>
    </submittedName>
</protein>
<gene>
    <name evidence="1" type="ORF">A8C52_08960</name>
</gene>
<comment type="caution">
    <text evidence="1">The sequence shown here is derived from an EMBL/GenBank/DDBJ whole genome shotgun (WGS) entry which is preliminary data.</text>
</comment>
<dbReference type="RefSeq" id="WP_034983368.1">
    <property type="nucleotide sequence ID" value="NZ_JBKZBL010000034.1"/>
</dbReference>
<dbReference type="AlphaFoldDB" id="A0A9X6SCN4"/>
<evidence type="ECO:0000313" key="1">
    <source>
        <dbReference type="EMBL" id="PAY45839.1"/>
    </source>
</evidence>
<reference evidence="1 2" key="1">
    <citation type="submission" date="2016-05" db="EMBL/GenBank/DDBJ databases">
        <authorList>
            <person name="Lee J.-Y."/>
            <person name="Kim E.B."/>
            <person name="Choi Y.-J."/>
        </authorList>
    </citation>
    <scope>NUCLEOTIDE SEQUENCE [LARGE SCALE GENOMIC DNA]</scope>
    <source>
        <strain evidence="1 2">KLA006</strain>
    </source>
</reference>